<evidence type="ECO:0000313" key="4">
    <source>
        <dbReference type="Proteomes" id="UP001139516"/>
    </source>
</evidence>
<dbReference type="Proteomes" id="UP001139516">
    <property type="component" value="Unassembled WGS sequence"/>
</dbReference>
<keyword evidence="4" id="KW-1185">Reference proteome</keyword>
<protein>
    <submittedName>
        <fullName evidence="3">Tripartite tricarboxylate transporter substrate binding protein</fullName>
    </submittedName>
</protein>
<proteinExistence type="inferred from homology"/>
<dbReference type="AlphaFoldDB" id="A0A9X2BWU9"/>
<dbReference type="Pfam" id="PF03401">
    <property type="entry name" value="TctC"/>
    <property type="match status" value="1"/>
</dbReference>
<evidence type="ECO:0000256" key="1">
    <source>
        <dbReference type="ARBA" id="ARBA00006987"/>
    </source>
</evidence>
<dbReference type="Gene3D" id="3.40.190.150">
    <property type="entry name" value="Bordetella uptake gene, domain 1"/>
    <property type="match status" value="1"/>
</dbReference>
<organism evidence="3 4">
    <name type="scientific">Roseomonas acroporae</name>
    <dbReference type="NCBI Taxonomy" id="2937791"/>
    <lineage>
        <taxon>Bacteria</taxon>
        <taxon>Pseudomonadati</taxon>
        <taxon>Pseudomonadota</taxon>
        <taxon>Alphaproteobacteria</taxon>
        <taxon>Acetobacterales</taxon>
        <taxon>Roseomonadaceae</taxon>
        <taxon>Roseomonas</taxon>
    </lineage>
</organism>
<dbReference type="SUPFAM" id="SSF53850">
    <property type="entry name" value="Periplasmic binding protein-like II"/>
    <property type="match status" value="1"/>
</dbReference>
<feature type="region of interest" description="Disordered" evidence="2">
    <location>
        <begin position="1"/>
        <end position="23"/>
    </location>
</feature>
<gene>
    <name evidence="3" type="ORF">M0638_07775</name>
</gene>
<dbReference type="InterPro" id="IPR005064">
    <property type="entry name" value="BUG"/>
</dbReference>
<dbReference type="InterPro" id="IPR042100">
    <property type="entry name" value="Bug_dom1"/>
</dbReference>
<dbReference type="PIRSF" id="PIRSF017082">
    <property type="entry name" value="YflP"/>
    <property type="match status" value="1"/>
</dbReference>
<accession>A0A9X2BWU9</accession>
<dbReference type="CDD" id="cd07012">
    <property type="entry name" value="PBP2_Bug_TTT"/>
    <property type="match status" value="1"/>
</dbReference>
<name>A0A9X2BWU9_9PROT</name>
<evidence type="ECO:0000256" key="2">
    <source>
        <dbReference type="SAM" id="MobiDB-lite"/>
    </source>
</evidence>
<reference evidence="3" key="1">
    <citation type="submission" date="2022-04" db="EMBL/GenBank/DDBJ databases">
        <title>Roseomonas acroporae sp. nov., isolated from coral Acropora digitifera.</title>
        <authorList>
            <person name="Sun H."/>
        </authorList>
    </citation>
    <scope>NUCLEOTIDE SEQUENCE</scope>
    <source>
        <strain evidence="3">NAR14</strain>
    </source>
</reference>
<dbReference type="PANTHER" id="PTHR42928">
    <property type="entry name" value="TRICARBOXYLATE-BINDING PROTEIN"/>
    <property type="match status" value="1"/>
</dbReference>
<dbReference type="PANTHER" id="PTHR42928:SF5">
    <property type="entry name" value="BLR1237 PROTEIN"/>
    <property type="match status" value="1"/>
</dbReference>
<sequence>MPPPAPLLPAMPSAPRRPGGPPRRLARRALLATALLPVAARAAVPDHPTRLVLGFPPGSGPDVVGRILADALREALPAGVVVDNRPGAAGALAAQEVARAAPDGAALLFGEVGQLAMAPSTYARLPYDPARDFAPVAEVAAADFAFVVPPSTPAATLAEYLAWARERQQVFLGTFGAGAPGHFGAAILAAEAGFPVEAVHFRATGDAMSAILTGNVQGMFGTVALVAPHVKAGRLKALAVTGPARSPLLPEVPTTTELGQPALAFEAWFGLVAPAATPPATLDTLSAAVLRALAAPAARGRMEEAGFRAAPQGREAFGAMIRAETARWAEVVRRTGFRAIE</sequence>
<dbReference type="Gene3D" id="3.40.190.10">
    <property type="entry name" value="Periplasmic binding protein-like II"/>
    <property type="match status" value="1"/>
</dbReference>
<comment type="caution">
    <text evidence="3">The sequence shown here is derived from an EMBL/GenBank/DDBJ whole genome shotgun (WGS) entry which is preliminary data.</text>
</comment>
<dbReference type="RefSeq" id="WP_248666401.1">
    <property type="nucleotide sequence ID" value="NZ_JALPRX010000029.1"/>
</dbReference>
<dbReference type="EMBL" id="JALPRX010000029">
    <property type="protein sequence ID" value="MCK8784275.1"/>
    <property type="molecule type" value="Genomic_DNA"/>
</dbReference>
<comment type="similarity">
    <text evidence="1">Belongs to the UPF0065 (bug) family.</text>
</comment>
<evidence type="ECO:0000313" key="3">
    <source>
        <dbReference type="EMBL" id="MCK8784275.1"/>
    </source>
</evidence>